<evidence type="ECO:0000259" key="4">
    <source>
        <dbReference type="Pfam" id="PF01494"/>
    </source>
</evidence>
<dbReference type="EMBL" id="NHZO01000118">
    <property type="protein sequence ID" value="PHQ51986.1"/>
    <property type="molecule type" value="Genomic_DNA"/>
</dbReference>
<organism evidence="5 6">
    <name type="scientific">Streptomyces cinnamoneus</name>
    <name type="common">Streptoverticillium cinnamoneum</name>
    <dbReference type="NCBI Taxonomy" id="53446"/>
    <lineage>
        <taxon>Bacteria</taxon>
        <taxon>Bacillati</taxon>
        <taxon>Actinomycetota</taxon>
        <taxon>Actinomycetes</taxon>
        <taxon>Kitasatosporales</taxon>
        <taxon>Streptomycetaceae</taxon>
        <taxon>Streptomyces</taxon>
        <taxon>Streptomyces cinnamoneus group</taxon>
    </lineage>
</organism>
<keyword evidence="1" id="KW-0560">Oxidoreductase</keyword>
<dbReference type="Gene3D" id="3.50.50.60">
    <property type="entry name" value="FAD/NAD(P)-binding domain"/>
    <property type="match status" value="1"/>
</dbReference>
<dbReference type="RefSeq" id="WP_240003333.1">
    <property type="nucleotide sequence ID" value="NZ_NHZO01000118.1"/>
</dbReference>
<evidence type="ECO:0000256" key="2">
    <source>
        <dbReference type="ARBA" id="ARBA00023033"/>
    </source>
</evidence>
<dbReference type="PANTHER" id="PTHR13789:SF309">
    <property type="entry name" value="PUTATIVE (AFU_ORTHOLOGUE AFUA_6G14510)-RELATED"/>
    <property type="match status" value="1"/>
</dbReference>
<accession>A0A2G1XL92</accession>
<dbReference type="InterPro" id="IPR002938">
    <property type="entry name" value="FAD-bd"/>
</dbReference>
<sequence>LAGSAGGPRPRTLPRSALYRALRDEATRRGIPVEYGKRLVATGTGPRGTVTALFADGSRAEGDLVVGADGIHSRTRTLLDPPRPAPATPASSPSAAAPATPATRRPRTPTG</sequence>
<dbReference type="AlphaFoldDB" id="A0A2G1XL92"/>
<dbReference type="SUPFAM" id="SSF51905">
    <property type="entry name" value="FAD/NAD(P)-binding domain"/>
    <property type="match status" value="1"/>
</dbReference>
<dbReference type="GO" id="GO:0004497">
    <property type="term" value="F:monooxygenase activity"/>
    <property type="evidence" value="ECO:0007669"/>
    <property type="project" value="UniProtKB-KW"/>
</dbReference>
<feature type="region of interest" description="Disordered" evidence="3">
    <location>
        <begin position="74"/>
        <end position="111"/>
    </location>
</feature>
<dbReference type="Proteomes" id="UP000222531">
    <property type="component" value="Unassembled WGS sequence"/>
</dbReference>
<name>A0A2G1XL92_STRCJ</name>
<feature type="domain" description="FAD-binding" evidence="4">
    <location>
        <begin position="6"/>
        <end position="87"/>
    </location>
</feature>
<feature type="compositionally biased region" description="Low complexity" evidence="3">
    <location>
        <begin position="88"/>
        <end position="103"/>
    </location>
</feature>
<evidence type="ECO:0000313" key="6">
    <source>
        <dbReference type="Proteomes" id="UP000222531"/>
    </source>
</evidence>
<dbReference type="GO" id="GO:0071949">
    <property type="term" value="F:FAD binding"/>
    <property type="evidence" value="ECO:0007669"/>
    <property type="project" value="InterPro"/>
</dbReference>
<gene>
    <name evidence="5" type="ORF">BLA24_10395</name>
</gene>
<keyword evidence="6" id="KW-1185">Reference proteome</keyword>
<evidence type="ECO:0000256" key="3">
    <source>
        <dbReference type="SAM" id="MobiDB-lite"/>
    </source>
</evidence>
<dbReference type="InterPro" id="IPR050493">
    <property type="entry name" value="FAD-dep_Monooxygenase_BioMet"/>
</dbReference>
<evidence type="ECO:0000256" key="1">
    <source>
        <dbReference type="ARBA" id="ARBA00023002"/>
    </source>
</evidence>
<dbReference type="InterPro" id="IPR036188">
    <property type="entry name" value="FAD/NAD-bd_sf"/>
</dbReference>
<keyword evidence="2" id="KW-0503">Monooxygenase</keyword>
<proteinExistence type="predicted"/>
<dbReference type="Pfam" id="PF01494">
    <property type="entry name" value="FAD_binding_3"/>
    <property type="match status" value="1"/>
</dbReference>
<reference evidence="5 6" key="1">
    <citation type="journal article" date="2017" name="Biochemistry">
        <title>Identification of the Biosynthetic Pathway for the Antibiotic Bicyclomycin.</title>
        <authorList>
            <person name="Patteson J."/>
            <person name="Cai W."/>
            <person name="Johnson R.A."/>
            <person name="Santa Maria K."/>
            <person name="Li B."/>
        </authorList>
    </citation>
    <scope>NUCLEOTIDE SEQUENCE [LARGE SCALE GENOMIC DNA]</scope>
    <source>
        <strain evidence="5 6">ATCC 21532</strain>
    </source>
</reference>
<protein>
    <recommendedName>
        <fullName evidence="4">FAD-binding domain-containing protein</fullName>
    </recommendedName>
</protein>
<feature type="non-terminal residue" evidence="5">
    <location>
        <position position="1"/>
    </location>
</feature>
<evidence type="ECO:0000313" key="5">
    <source>
        <dbReference type="EMBL" id="PHQ51986.1"/>
    </source>
</evidence>
<comment type="caution">
    <text evidence="5">The sequence shown here is derived from an EMBL/GenBank/DDBJ whole genome shotgun (WGS) entry which is preliminary data.</text>
</comment>
<dbReference type="PANTHER" id="PTHR13789">
    <property type="entry name" value="MONOOXYGENASE"/>
    <property type="match status" value="1"/>
</dbReference>